<evidence type="ECO:0000256" key="3">
    <source>
        <dbReference type="ARBA" id="ARBA00022741"/>
    </source>
</evidence>
<feature type="domain" description="ABC transporter" evidence="5">
    <location>
        <begin position="5"/>
        <end position="218"/>
    </location>
</feature>
<dbReference type="SMART" id="SM00382">
    <property type="entry name" value="AAA"/>
    <property type="match status" value="1"/>
</dbReference>
<evidence type="ECO:0000313" key="6">
    <source>
        <dbReference type="EMBL" id="RNE48235.1"/>
    </source>
</evidence>
<evidence type="ECO:0000259" key="5">
    <source>
        <dbReference type="PROSITE" id="PS50893"/>
    </source>
</evidence>
<comment type="similarity">
    <text evidence="1">Belongs to the ABC transporter superfamily.</text>
</comment>
<dbReference type="SUPFAM" id="SSF52540">
    <property type="entry name" value="P-loop containing nucleoside triphosphate hydrolases"/>
    <property type="match status" value="1"/>
</dbReference>
<dbReference type="GO" id="GO:0016887">
    <property type="term" value="F:ATP hydrolysis activity"/>
    <property type="evidence" value="ECO:0007669"/>
    <property type="project" value="InterPro"/>
</dbReference>
<dbReference type="PANTHER" id="PTHR42734">
    <property type="entry name" value="METAL TRANSPORT SYSTEM ATP-BINDING PROTEIN TM_0124-RELATED"/>
    <property type="match status" value="1"/>
</dbReference>
<dbReference type="InterPro" id="IPR027417">
    <property type="entry name" value="P-loop_NTPase"/>
</dbReference>
<dbReference type="NCBIfam" id="NF040873">
    <property type="entry name" value="AztA"/>
    <property type="match status" value="1"/>
</dbReference>
<dbReference type="Proteomes" id="UP000266975">
    <property type="component" value="Unassembled WGS sequence"/>
</dbReference>
<dbReference type="Gene3D" id="3.40.50.300">
    <property type="entry name" value="P-loop containing nucleotide triphosphate hydrolases"/>
    <property type="match status" value="1"/>
</dbReference>
<evidence type="ECO:0000256" key="1">
    <source>
        <dbReference type="ARBA" id="ARBA00005417"/>
    </source>
</evidence>
<dbReference type="OrthoDB" id="5296765at2"/>
<keyword evidence="7" id="KW-1185">Reference proteome</keyword>
<protein>
    <submittedName>
        <fullName evidence="6">ABC transporter ATP-binding protein</fullName>
    </submittedName>
</protein>
<evidence type="ECO:0000313" key="7">
    <source>
        <dbReference type="Proteomes" id="UP000266975"/>
    </source>
</evidence>
<name>A0A3M8K658_9CORY</name>
<comment type="caution">
    <text evidence="6">The sequence shown here is derived from an EMBL/GenBank/DDBJ whole genome shotgun (WGS) entry which is preliminary data.</text>
</comment>
<dbReference type="EMBL" id="PTJO01000006">
    <property type="protein sequence ID" value="RNE48235.1"/>
    <property type="molecule type" value="Genomic_DNA"/>
</dbReference>
<dbReference type="InterPro" id="IPR003439">
    <property type="entry name" value="ABC_transporter-like_ATP-bd"/>
</dbReference>
<dbReference type="InterPro" id="IPR050153">
    <property type="entry name" value="Metal_Ion_Import_ABC"/>
</dbReference>
<proteinExistence type="inferred from homology"/>
<dbReference type="PROSITE" id="PS50893">
    <property type="entry name" value="ABC_TRANSPORTER_2"/>
    <property type="match status" value="1"/>
</dbReference>
<dbReference type="PANTHER" id="PTHR42734:SF5">
    <property type="entry name" value="IRON TRANSPORT SYSTEM ATP-BINDING PROTEIN HI_0361-RELATED"/>
    <property type="match status" value="1"/>
</dbReference>
<accession>A0A3M8K658</accession>
<keyword evidence="3" id="KW-0547">Nucleotide-binding</keyword>
<dbReference type="RefSeq" id="WP_123048809.1">
    <property type="nucleotide sequence ID" value="NZ_PTJO01000006.1"/>
</dbReference>
<dbReference type="Pfam" id="PF00005">
    <property type="entry name" value="ABC_tran"/>
    <property type="match status" value="1"/>
</dbReference>
<reference evidence="6 7" key="1">
    <citation type="submission" date="2018-02" db="EMBL/GenBank/DDBJ databases">
        <title>Corynebacterium alimpuense sp. nov., a marine obligate actinomycete isolated from sediments of Valparaiso bay, Chile.</title>
        <authorList>
            <person name="Claverias F."/>
            <person name="Gonzales-Siles L."/>
            <person name="Salva-Serra F."/>
            <person name="Inganaes E."/>
            <person name="Molin K."/>
            <person name="Cumsille A."/>
            <person name="Undabarrena A."/>
            <person name="Couve E."/>
            <person name="Moore E.R.B."/>
            <person name="Gomila M."/>
            <person name="Camara B."/>
        </authorList>
    </citation>
    <scope>NUCLEOTIDE SEQUENCE [LARGE SCALE GENOMIC DNA]</scope>
    <source>
        <strain evidence="6 7">CCUG 69366</strain>
    </source>
</reference>
<keyword evidence="2" id="KW-0813">Transport</keyword>
<dbReference type="AlphaFoldDB" id="A0A3M8K658"/>
<gene>
    <name evidence="6" type="ORF">C5L39_10280</name>
</gene>
<evidence type="ECO:0000256" key="4">
    <source>
        <dbReference type="ARBA" id="ARBA00022840"/>
    </source>
</evidence>
<dbReference type="GO" id="GO:0005524">
    <property type="term" value="F:ATP binding"/>
    <property type="evidence" value="ECO:0007669"/>
    <property type="project" value="UniProtKB-KW"/>
</dbReference>
<organism evidence="6 7">
    <name type="scientific">Corynebacterium alimapuense</name>
    <dbReference type="NCBI Taxonomy" id="1576874"/>
    <lineage>
        <taxon>Bacteria</taxon>
        <taxon>Bacillati</taxon>
        <taxon>Actinomycetota</taxon>
        <taxon>Actinomycetes</taxon>
        <taxon>Mycobacteriales</taxon>
        <taxon>Corynebacteriaceae</taxon>
        <taxon>Corynebacterium</taxon>
    </lineage>
</organism>
<dbReference type="InterPro" id="IPR003593">
    <property type="entry name" value="AAA+_ATPase"/>
</dbReference>
<sequence length="219" mass="23306">MHEPVHLTGICHRYGRLPSLNGINLEFHPGTVTALVGGNGSGKSTLLGLLAGTLRPTSGVISGVPTNTALVPQHSTVPDLFPVTVRRTVSMGRWRARGLMRSLSRSDRGIVDQAMSCMGIADLADRTLGDLSGGQRQRTFIAQGLAQQADLLLLDEPLAAVDSTTVLMIDQAIRAEKASGTTVVIATHHWEQANTADQVIVLDRGQLATTTLTEQQELA</sequence>
<evidence type="ECO:0000256" key="2">
    <source>
        <dbReference type="ARBA" id="ARBA00022448"/>
    </source>
</evidence>
<keyword evidence="4 6" id="KW-0067">ATP-binding</keyword>
<dbReference type="InterPro" id="IPR047748">
    <property type="entry name" value="AztA-like"/>
</dbReference>